<comment type="caution">
    <text evidence="2">The sequence shown here is derived from an EMBL/GenBank/DDBJ whole genome shotgun (WGS) entry which is preliminary data.</text>
</comment>
<name>A0ABW4VXI6_9BACI</name>
<dbReference type="Proteomes" id="UP001597383">
    <property type="component" value="Unassembled WGS sequence"/>
</dbReference>
<proteinExistence type="predicted"/>
<dbReference type="RefSeq" id="WP_377555197.1">
    <property type="nucleotide sequence ID" value="NZ_JBHUHQ010000009.1"/>
</dbReference>
<dbReference type="Pfam" id="PF08671">
    <property type="entry name" value="SinI"/>
    <property type="match status" value="1"/>
</dbReference>
<dbReference type="InterPro" id="IPR036281">
    <property type="entry name" value="SinR/SinI_dimer_dom_sf"/>
</dbReference>
<keyword evidence="3" id="KW-1185">Reference proteome</keyword>
<protein>
    <submittedName>
        <fullName evidence="2">Anti-repressor SinI family protein</fullName>
    </submittedName>
</protein>
<dbReference type="EMBL" id="JBHUHQ010000009">
    <property type="protein sequence ID" value="MFD2043471.1"/>
    <property type="molecule type" value="Genomic_DNA"/>
</dbReference>
<reference evidence="3" key="1">
    <citation type="journal article" date="2019" name="Int. J. Syst. Evol. Microbiol.">
        <title>The Global Catalogue of Microorganisms (GCM) 10K type strain sequencing project: providing services to taxonomists for standard genome sequencing and annotation.</title>
        <authorList>
            <consortium name="The Broad Institute Genomics Platform"/>
            <consortium name="The Broad Institute Genome Sequencing Center for Infectious Disease"/>
            <person name="Wu L."/>
            <person name="Ma J."/>
        </authorList>
    </citation>
    <scope>NUCLEOTIDE SEQUENCE [LARGE SCALE GENOMIC DNA]</scope>
    <source>
        <strain evidence="3">R28</strain>
    </source>
</reference>
<dbReference type="SUPFAM" id="SSF47406">
    <property type="entry name" value="SinR repressor dimerisation domain-like"/>
    <property type="match status" value="1"/>
</dbReference>
<dbReference type="InterPro" id="IPR010981">
    <property type="entry name" value="SinR/SinI_dimer_dom"/>
</dbReference>
<accession>A0ABW4VXI6</accession>
<organism evidence="2 3">
    <name type="scientific">Ornithinibacillus salinisoli</name>
    <dbReference type="NCBI Taxonomy" id="1848459"/>
    <lineage>
        <taxon>Bacteria</taxon>
        <taxon>Bacillati</taxon>
        <taxon>Bacillota</taxon>
        <taxon>Bacilli</taxon>
        <taxon>Bacillales</taxon>
        <taxon>Bacillaceae</taxon>
        <taxon>Ornithinibacillus</taxon>
    </lineage>
</organism>
<evidence type="ECO:0000313" key="3">
    <source>
        <dbReference type="Proteomes" id="UP001597383"/>
    </source>
</evidence>
<sequence>MINSVNVRLDQEWVELIQEAKDMGMTLEEVRALFQEKGIKNFFLHTEKEIRV</sequence>
<evidence type="ECO:0000313" key="2">
    <source>
        <dbReference type="EMBL" id="MFD2043471.1"/>
    </source>
</evidence>
<gene>
    <name evidence="2" type="ORF">ACFSJF_04170</name>
</gene>
<evidence type="ECO:0000259" key="1">
    <source>
        <dbReference type="PROSITE" id="PS51500"/>
    </source>
</evidence>
<feature type="domain" description="Sin" evidence="1">
    <location>
        <begin position="1"/>
        <end position="38"/>
    </location>
</feature>
<dbReference type="PROSITE" id="PS51500">
    <property type="entry name" value="SIN"/>
    <property type="match status" value="1"/>
</dbReference>